<feature type="compositionally biased region" description="Polar residues" evidence="1">
    <location>
        <begin position="647"/>
        <end position="660"/>
    </location>
</feature>
<feature type="compositionally biased region" description="Low complexity" evidence="1">
    <location>
        <begin position="672"/>
        <end position="681"/>
    </location>
</feature>
<name>A0A0J9XE86_GEOCN</name>
<reference evidence="2" key="1">
    <citation type="submission" date="2014-03" db="EMBL/GenBank/DDBJ databases">
        <authorList>
            <person name="Casaregola S."/>
        </authorList>
    </citation>
    <scope>NUCLEOTIDE SEQUENCE [LARGE SCALE GENOMIC DNA]</scope>
    <source>
        <strain evidence="2">CLIB 918</strain>
    </source>
</reference>
<organism evidence="2 3">
    <name type="scientific">Geotrichum candidum</name>
    <name type="common">Oospora lactis</name>
    <name type="synonym">Dipodascus geotrichum</name>
    <dbReference type="NCBI Taxonomy" id="1173061"/>
    <lineage>
        <taxon>Eukaryota</taxon>
        <taxon>Fungi</taxon>
        <taxon>Dikarya</taxon>
        <taxon>Ascomycota</taxon>
        <taxon>Saccharomycotina</taxon>
        <taxon>Dipodascomycetes</taxon>
        <taxon>Dipodascales</taxon>
        <taxon>Dipodascaceae</taxon>
        <taxon>Geotrichum</taxon>
    </lineage>
</organism>
<comment type="caution">
    <text evidence="2">The sequence shown here is derived from an EMBL/GenBank/DDBJ whole genome shotgun (WGS) entry which is preliminary data.</text>
</comment>
<feature type="compositionally biased region" description="Low complexity" evidence="1">
    <location>
        <begin position="107"/>
        <end position="119"/>
    </location>
</feature>
<feature type="compositionally biased region" description="Polar residues" evidence="1">
    <location>
        <begin position="546"/>
        <end position="573"/>
    </location>
</feature>
<dbReference type="GO" id="GO:0003712">
    <property type="term" value="F:transcription coregulator activity"/>
    <property type="evidence" value="ECO:0007669"/>
    <property type="project" value="InterPro"/>
</dbReference>
<feature type="compositionally biased region" description="Polar residues" evidence="1">
    <location>
        <begin position="791"/>
        <end position="810"/>
    </location>
</feature>
<evidence type="ECO:0000256" key="1">
    <source>
        <dbReference type="SAM" id="MobiDB-lite"/>
    </source>
</evidence>
<accession>A0A0J9XE86</accession>
<feature type="compositionally biased region" description="Low complexity" evidence="1">
    <location>
        <begin position="726"/>
        <end position="744"/>
    </location>
</feature>
<feature type="region of interest" description="Disordered" evidence="1">
    <location>
        <begin position="546"/>
        <end position="584"/>
    </location>
</feature>
<protein>
    <submittedName>
        <fullName evidence="2">Uncharacterized protein</fullName>
    </submittedName>
</protein>
<feature type="compositionally biased region" description="Low complexity" evidence="1">
    <location>
        <begin position="1"/>
        <end position="11"/>
    </location>
</feature>
<dbReference type="OrthoDB" id="1938591at2759"/>
<dbReference type="GO" id="GO:0016592">
    <property type="term" value="C:mediator complex"/>
    <property type="evidence" value="ECO:0007669"/>
    <property type="project" value="InterPro"/>
</dbReference>
<feature type="compositionally biased region" description="Low complexity" evidence="1">
    <location>
        <begin position="621"/>
        <end position="646"/>
    </location>
</feature>
<feature type="compositionally biased region" description="Polar residues" evidence="1">
    <location>
        <begin position="746"/>
        <end position="764"/>
    </location>
</feature>
<sequence length="983" mass="110261">MRQFPQQHQQQQPPPQIRKGPPDVTIEERRIALAQIVNTLRLLPVPQASQQDFVNKAAYQYENTLFQHSQFKVNYLTKLQELLKSLEQKANGIRQSQFSANTNNQIHQQPPLLSHPQQPNFSGPPANPISVNNNNSNITINDGANFVSNSASITPSNNGPSSNINFGTSTNSVNEELKRQIQRKVMSSPIPPQIIASIPGFPEGISQWSQINDFKAKNLLKPEHIAATKMAFEKTFIYYLRIYEHQKKQMIQRQQTQRQQINISGPGDINTTNNNDLKNNNNSNNNNNNNNPNQHMARNQLNKHIPQNINQLPPQMQQKPQNQTINWNSSSIHTRPSVNQPNTSLENYAQVLNTHNIQQVNQAGQTDRPSQANRSSITNQSSQQNHSTVDSVNKTPSSFTQQDIMKLRELKAEADKKPIPLRDITSTLSQSDKEQITTLLKPIAVSFSRVDQSIFLFFQHTRNEKNSIRFFQLKAMFKQLWDGINKGKFMVTVPLAGKIRAEFGQYFSFVNRLGLQAQANRSQGGEAEALQNDPRGANNILQTQQSQNIRTQNKLSTSPGMQQQPAFSQNTVSPLQNQQHHQQNLPQNIQLQTQQVAQSRAQVYKTQSTQAQNSKQVEDSQSQAQSQTQLTQKFQNQQLQQAHQVQPIPSVQQRRQSAQPQAHKKAQPDALQETQEQKQQQGAFWAQKAPQAAQNDPKARENTQKATQPLKVIKNTQSQKNKQSPKIGQSQEKKIQQQPPQAQKDTGLTSKSNPDTSQIKNSTIAGVPTYGKPGIAADQIKLPTRKRKASAASTHSLGSSTASPEELRLNTNQSIKKGKVDESEAAKIKEIALKLQRKKEESKQNPLGYFISSLGEALSIPPEKIEQAKKIGEVEKADDLTTSPEETGWEASTVPALTLKNAFQSIDVVKTAPRSVPQASVKKLDLNDVENKDVSNPIGGNKMVRALLGEDLLNINAWSYDELVSVLCVDERAMKRDYWTLKC</sequence>
<feature type="region of interest" description="Disordered" evidence="1">
    <location>
        <begin position="361"/>
        <end position="402"/>
    </location>
</feature>
<feature type="region of interest" description="Disordered" evidence="1">
    <location>
        <begin position="605"/>
        <end position="810"/>
    </location>
</feature>
<proteinExistence type="predicted"/>
<gene>
    <name evidence="2" type="ORF">BN980_GECA11s03871g</name>
</gene>
<feature type="compositionally biased region" description="Low complexity" evidence="1">
    <location>
        <begin position="251"/>
        <end position="261"/>
    </location>
</feature>
<evidence type="ECO:0000313" key="2">
    <source>
        <dbReference type="EMBL" id="CDO55616.1"/>
    </source>
</evidence>
<evidence type="ECO:0000313" key="3">
    <source>
        <dbReference type="Proteomes" id="UP000242525"/>
    </source>
</evidence>
<feature type="region of interest" description="Disordered" evidence="1">
    <location>
        <begin position="251"/>
        <end position="296"/>
    </location>
</feature>
<dbReference type="STRING" id="1173061.A0A0J9XE86"/>
<dbReference type="InterPro" id="IPR008626">
    <property type="entry name" value="Mediator_Med15_fun"/>
</dbReference>
<dbReference type="Proteomes" id="UP000242525">
    <property type="component" value="Unassembled WGS sequence"/>
</dbReference>
<keyword evidence="3" id="KW-1185">Reference proteome</keyword>
<dbReference type="EMBL" id="CCBN010000011">
    <property type="protein sequence ID" value="CDO55616.1"/>
    <property type="molecule type" value="Genomic_DNA"/>
</dbReference>
<feature type="compositionally biased region" description="Polar residues" evidence="1">
    <location>
        <begin position="714"/>
        <end position="724"/>
    </location>
</feature>
<feature type="region of interest" description="Disordered" evidence="1">
    <location>
        <begin position="1"/>
        <end position="22"/>
    </location>
</feature>
<feature type="compositionally biased region" description="Low complexity" evidence="1">
    <location>
        <begin position="574"/>
        <end position="584"/>
    </location>
</feature>
<feature type="compositionally biased region" description="Polar residues" evidence="1">
    <location>
        <begin position="605"/>
        <end position="615"/>
    </location>
</feature>
<dbReference type="GO" id="GO:0006357">
    <property type="term" value="P:regulation of transcription by RNA polymerase II"/>
    <property type="evidence" value="ECO:0007669"/>
    <property type="project" value="InterPro"/>
</dbReference>
<feature type="compositionally biased region" description="Low complexity" evidence="1">
    <location>
        <begin position="270"/>
        <end position="293"/>
    </location>
</feature>
<dbReference type="AlphaFoldDB" id="A0A0J9XE86"/>
<feature type="region of interest" description="Disordered" evidence="1">
    <location>
        <begin position="106"/>
        <end position="135"/>
    </location>
</feature>
<feature type="region of interest" description="Disordered" evidence="1">
    <location>
        <begin position="310"/>
        <end position="342"/>
    </location>
</feature>
<dbReference type="Pfam" id="PF05397">
    <property type="entry name" value="Med15_fungi"/>
    <property type="match status" value="1"/>
</dbReference>